<proteinExistence type="predicted"/>
<dbReference type="Proteomes" id="UP001497535">
    <property type="component" value="Unassembled WGS sequence"/>
</dbReference>
<comment type="caution">
    <text evidence="1">The sequence shown here is derived from an EMBL/GenBank/DDBJ whole genome shotgun (WGS) entry which is preliminary data.</text>
</comment>
<sequence>MVVNYLTLYFNFFLKFLGCNKHVVIFVENAFKKLDYCLNYSLYYFEVKCKFKGELDKGITWMDIGLKNCSTNEYVAFDAEEVTIYTEKDQQFRFSTHSWNNNDIFGCGLVYPPTNMMNEFPYVFFTKNGKQIGKGTLLKQKCDSYKPYVDMSCFSIEGNFGNNLATKPFKYDILKHLILKEFY</sequence>
<accession>A0ACB0YXQ7</accession>
<dbReference type="EMBL" id="CAVMJV010000020">
    <property type="protein sequence ID" value="CAK5068207.1"/>
    <property type="molecule type" value="Genomic_DNA"/>
</dbReference>
<name>A0ACB0YXQ7_MELEN</name>
<organism evidence="1 2">
    <name type="scientific">Meloidogyne enterolobii</name>
    <name type="common">Root-knot nematode worm</name>
    <name type="synonym">Meloidogyne mayaguensis</name>
    <dbReference type="NCBI Taxonomy" id="390850"/>
    <lineage>
        <taxon>Eukaryota</taxon>
        <taxon>Metazoa</taxon>
        <taxon>Ecdysozoa</taxon>
        <taxon>Nematoda</taxon>
        <taxon>Chromadorea</taxon>
        <taxon>Rhabditida</taxon>
        <taxon>Tylenchina</taxon>
        <taxon>Tylenchomorpha</taxon>
        <taxon>Tylenchoidea</taxon>
        <taxon>Meloidogynidae</taxon>
        <taxon>Meloidogyninae</taxon>
        <taxon>Meloidogyne</taxon>
    </lineage>
</organism>
<evidence type="ECO:0000313" key="1">
    <source>
        <dbReference type="EMBL" id="CAK5068207.1"/>
    </source>
</evidence>
<gene>
    <name evidence="1" type="ORF">MENTE1834_LOCUS18051</name>
</gene>
<keyword evidence="2" id="KW-1185">Reference proteome</keyword>
<protein>
    <submittedName>
        <fullName evidence="1">Uncharacterized protein</fullName>
    </submittedName>
</protein>
<reference evidence="1" key="1">
    <citation type="submission" date="2023-11" db="EMBL/GenBank/DDBJ databases">
        <authorList>
            <person name="Poullet M."/>
        </authorList>
    </citation>
    <scope>NUCLEOTIDE SEQUENCE</scope>
    <source>
        <strain evidence="1">E1834</strain>
    </source>
</reference>
<evidence type="ECO:0000313" key="2">
    <source>
        <dbReference type="Proteomes" id="UP001497535"/>
    </source>
</evidence>